<keyword evidence="1" id="KW-1185">Reference proteome</keyword>
<reference evidence="2" key="1">
    <citation type="submission" date="2017-02" db="UniProtKB">
        <authorList>
            <consortium name="WormBaseParasite"/>
        </authorList>
    </citation>
    <scope>IDENTIFICATION</scope>
</reference>
<proteinExistence type="predicted"/>
<protein>
    <submittedName>
        <fullName evidence="2">Ovule protein</fullName>
    </submittedName>
</protein>
<organism evidence="1 2">
    <name type="scientific">Strongyloides papillosus</name>
    <name type="common">Intestinal threadworm</name>
    <dbReference type="NCBI Taxonomy" id="174720"/>
    <lineage>
        <taxon>Eukaryota</taxon>
        <taxon>Metazoa</taxon>
        <taxon>Ecdysozoa</taxon>
        <taxon>Nematoda</taxon>
        <taxon>Chromadorea</taxon>
        <taxon>Rhabditida</taxon>
        <taxon>Tylenchina</taxon>
        <taxon>Panagrolaimomorpha</taxon>
        <taxon>Strongyloidoidea</taxon>
        <taxon>Strongyloididae</taxon>
        <taxon>Strongyloides</taxon>
    </lineage>
</organism>
<accession>A0A0N5BW46</accession>
<dbReference type="Proteomes" id="UP000046392">
    <property type="component" value="Unplaced"/>
</dbReference>
<evidence type="ECO:0000313" key="2">
    <source>
        <dbReference type="WBParaSite" id="SPAL_0001004950.1"/>
    </source>
</evidence>
<dbReference type="AlphaFoldDB" id="A0A0N5BW46"/>
<evidence type="ECO:0000313" key="1">
    <source>
        <dbReference type="Proteomes" id="UP000046392"/>
    </source>
</evidence>
<sequence length="74" mass="9050">MQGLFTRPKTTTSNVIILRMKISTRRCLKCKDYSHVQKPQHRIMKISTWHFYANKFTKFLRLLLIAKFYRVRLF</sequence>
<dbReference type="WBParaSite" id="SPAL_0001004950.1">
    <property type="protein sequence ID" value="SPAL_0001004950.1"/>
    <property type="gene ID" value="SPAL_0001004950"/>
</dbReference>
<name>A0A0N5BW46_STREA</name>